<organism evidence="1 2">
    <name type="scientific">Parascaris equorum</name>
    <name type="common">Equine roundworm</name>
    <dbReference type="NCBI Taxonomy" id="6256"/>
    <lineage>
        <taxon>Eukaryota</taxon>
        <taxon>Metazoa</taxon>
        <taxon>Ecdysozoa</taxon>
        <taxon>Nematoda</taxon>
        <taxon>Chromadorea</taxon>
        <taxon>Rhabditida</taxon>
        <taxon>Spirurina</taxon>
        <taxon>Ascaridomorpha</taxon>
        <taxon>Ascaridoidea</taxon>
        <taxon>Ascarididae</taxon>
        <taxon>Parascaris</taxon>
    </lineage>
</organism>
<reference evidence="2" key="1">
    <citation type="submission" date="2022-11" db="UniProtKB">
        <authorList>
            <consortium name="WormBaseParasite"/>
        </authorList>
    </citation>
    <scope>IDENTIFICATION</scope>
</reference>
<dbReference type="WBParaSite" id="PEQ_0000425301-mRNA-1">
    <property type="protein sequence ID" value="PEQ_0000425301-mRNA-1"/>
    <property type="gene ID" value="PEQ_0000425301"/>
</dbReference>
<sequence>MKRNLLVIMIQRKRMRSFIYRKVSSVTIVHYDLLGRQPNMEKTMCSIRVRMSISSMVSNG</sequence>
<evidence type="ECO:0000313" key="2">
    <source>
        <dbReference type="WBParaSite" id="PEQ_0000425301-mRNA-1"/>
    </source>
</evidence>
<evidence type="ECO:0000313" key="1">
    <source>
        <dbReference type="Proteomes" id="UP000887564"/>
    </source>
</evidence>
<keyword evidence="1" id="KW-1185">Reference proteome</keyword>
<proteinExistence type="predicted"/>
<dbReference type="AlphaFoldDB" id="A0A914RCM4"/>
<name>A0A914RCM4_PAREQ</name>
<protein>
    <submittedName>
        <fullName evidence="2">Uncharacterized protein</fullName>
    </submittedName>
</protein>
<accession>A0A914RCM4</accession>
<dbReference type="Proteomes" id="UP000887564">
    <property type="component" value="Unplaced"/>
</dbReference>